<keyword evidence="2" id="KW-0812">Transmembrane</keyword>
<evidence type="ECO:0000256" key="1">
    <source>
        <dbReference type="SAM" id="MobiDB-lite"/>
    </source>
</evidence>
<feature type="compositionally biased region" description="Low complexity" evidence="1">
    <location>
        <begin position="92"/>
        <end position="110"/>
    </location>
</feature>
<comment type="caution">
    <text evidence="3">The sequence shown here is derived from an EMBL/GenBank/DDBJ whole genome shotgun (WGS) entry which is preliminary data.</text>
</comment>
<keyword evidence="4" id="KW-1185">Reference proteome</keyword>
<keyword evidence="2" id="KW-1133">Transmembrane helix</keyword>
<evidence type="ECO:0000256" key="2">
    <source>
        <dbReference type="SAM" id="Phobius"/>
    </source>
</evidence>
<feature type="compositionally biased region" description="Basic and acidic residues" evidence="1">
    <location>
        <begin position="43"/>
        <end position="54"/>
    </location>
</feature>
<reference evidence="3 4" key="1">
    <citation type="journal article" date="2020" name="Nat. Commun.">
        <title>Genome of Tripterygium wilfordii and identification of cytochrome P450 involved in triptolide biosynthesis.</title>
        <authorList>
            <person name="Tu L."/>
            <person name="Su P."/>
            <person name="Zhang Z."/>
            <person name="Gao L."/>
            <person name="Wang J."/>
            <person name="Hu T."/>
            <person name="Zhou J."/>
            <person name="Zhang Y."/>
            <person name="Zhao Y."/>
            <person name="Liu Y."/>
            <person name="Song Y."/>
            <person name="Tong Y."/>
            <person name="Lu Y."/>
            <person name="Yang J."/>
            <person name="Xu C."/>
            <person name="Jia M."/>
            <person name="Peters R.J."/>
            <person name="Huang L."/>
            <person name="Gao W."/>
        </authorList>
    </citation>
    <scope>NUCLEOTIDE SEQUENCE [LARGE SCALE GENOMIC DNA]</scope>
    <source>
        <strain evidence="4">cv. XIE 37</strain>
        <tissue evidence="3">Leaf</tissue>
    </source>
</reference>
<feature type="compositionally biased region" description="Basic and acidic residues" evidence="1">
    <location>
        <begin position="168"/>
        <end position="179"/>
    </location>
</feature>
<gene>
    <name evidence="3" type="ORF">HS088_TW05G00083</name>
</gene>
<organism evidence="3 4">
    <name type="scientific">Tripterygium wilfordii</name>
    <name type="common">Thunder God vine</name>
    <dbReference type="NCBI Taxonomy" id="458696"/>
    <lineage>
        <taxon>Eukaryota</taxon>
        <taxon>Viridiplantae</taxon>
        <taxon>Streptophyta</taxon>
        <taxon>Embryophyta</taxon>
        <taxon>Tracheophyta</taxon>
        <taxon>Spermatophyta</taxon>
        <taxon>Magnoliopsida</taxon>
        <taxon>eudicotyledons</taxon>
        <taxon>Gunneridae</taxon>
        <taxon>Pentapetalae</taxon>
        <taxon>rosids</taxon>
        <taxon>fabids</taxon>
        <taxon>Celastrales</taxon>
        <taxon>Celastraceae</taxon>
        <taxon>Tripterygium</taxon>
    </lineage>
</organism>
<protein>
    <submittedName>
        <fullName evidence="3">Uncharacterized protein</fullName>
    </submittedName>
</protein>
<feature type="transmembrane region" description="Helical" evidence="2">
    <location>
        <begin position="250"/>
        <end position="274"/>
    </location>
</feature>
<feature type="compositionally biased region" description="Low complexity" evidence="1">
    <location>
        <begin position="123"/>
        <end position="167"/>
    </location>
</feature>
<accession>A0A7J7DLW7</accession>
<dbReference type="Proteomes" id="UP000593562">
    <property type="component" value="Unassembled WGS sequence"/>
</dbReference>
<dbReference type="InParanoid" id="A0A7J7DLW7"/>
<proteinExistence type="predicted"/>
<feature type="compositionally biased region" description="Low complexity" evidence="1">
    <location>
        <begin position="55"/>
        <end position="73"/>
    </location>
</feature>
<name>A0A7J7DLW7_TRIWF</name>
<evidence type="ECO:0000313" key="4">
    <source>
        <dbReference type="Proteomes" id="UP000593562"/>
    </source>
</evidence>
<dbReference type="PANTHER" id="PTHR35310:SF1">
    <property type="entry name" value="CELL WALL INTEGRITY_STRESS RESPONSE COMPONENT-LIKE PROTEIN"/>
    <property type="match status" value="1"/>
</dbReference>
<sequence>MAPLLSSCLRKVLLLYLVLVLFTSVLLLSVSSESQIQSQSESLGRRRMLEDKQPKSSTKTTNLSTKNQTKLLKPNLSSKNQTKLFKANLSAKNQTKPTKPTNSTKTTISIDSIPKSELKKLNSTSKASNFTKSSSSLSTKKSPDLTKLSTPNSKKPKPTSTKQSQTSIDKKLIDPDSQKAKKNQQKQTQPSWLDQEEDADLLSEFRDLPTRLHRTLLPDLERISTTSKAYLTKANKEISKNFKPYVGNEYAPTIASFVSFAFIIIPLLLVSLLVNRIKAYFSLQKILIFIQVYLSIYFSILCLSSLVTGLEPLKYFYATARSTYVCLQVLQTLAATYASDGAYGYARRHSTIQCATDGG</sequence>
<feature type="transmembrane region" description="Helical" evidence="2">
    <location>
        <begin position="286"/>
        <end position="307"/>
    </location>
</feature>
<feature type="region of interest" description="Disordered" evidence="1">
    <location>
        <begin position="39"/>
        <end position="194"/>
    </location>
</feature>
<evidence type="ECO:0000313" key="3">
    <source>
        <dbReference type="EMBL" id="KAF5747362.1"/>
    </source>
</evidence>
<dbReference type="EMBL" id="JAAARO010000005">
    <property type="protein sequence ID" value="KAF5747362.1"/>
    <property type="molecule type" value="Genomic_DNA"/>
</dbReference>
<dbReference type="AlphaFoldDB" id="A0A7J7DLW7"/>
<dbReference type="PANTHER" id="PTHR35310">
    <property type="entry name" value="CELL WALL INTEGRITY/STRESS RESPONSE COMPONENT-LIKE PROTEIN"/>
    <property type="match status" value="1"/>
</dbReference>
<keyword evidence="2" id="KW-0472">Membrane</keyword>